<dbReference type="PANTHER" id="PTHR34933:SF1">
    <property type="entry name" value="FLAGELLAR L-RING PROTEIN"/>
    <property type="match status" value="1"/>
</dbReference>
<evidence type="ECO:0000256" key="8">
    <source>
        <dbReference type="ARBA" id="ARBA00023143"/>
    </source>
</evidence>
<evidence type="ECO:0000256" key="11">
    <source>
        <dbReference type="HAMAP-Rule" id="MF_00415"/>
    </source>
</evidence>
<reference evidence="13 14" key="1">
    <citation type="submission" date="2023-08" db="EMBL/GenBank/DDBJ databases">
        <title>Whole-genome sequencing of halo(alkali)philic microorganisms from hypersaline lakes.</title>
        <authorList>
            <person name="Sorokin D.Y."/>
            <person name="Abbas B."/>
            <person name="Merkel A.Y."/>
        </authorList>
    </citation>
    <scope>NUCLEOTIDE SEQUENCE [LARGE SCALE GENOMIC DNA]</scope>
    <source>
        <strain evidence="13 14">AB-CW4</strain>
    </source>
</reference>
<dbReference type="Pfam" id="PF02107">
    <property type="entry name" value="FlgH"/>
    <property type="match status" value="1"/>
</dbReference>
<evidence type="ECO:0000313" key="13">
    <source>
        <dbReference type="EMBL" id="MDQ2068489.1"/>
    </source>
</evidence>
<dbReference type="EMBL" id="JAVDDT010000001">
    <property type="protein sequence ID" value="MDQ2068489.1"/>
    <property type="molecule type" value="Genomic_DNA"/>
</dbReference>
<protein>
    <recommendedName>
        <fullName evidence="11">Flagellar L-ring protein</fullName>
    </recommendedName>
    <alternativeName>
        <fullName evidence="11">Basal body L-ring protein</fullName>
    </alternativeName>
</protein>
<keyword evidence="14" id="KW-1185">Reference proteome</keyword>
<evidence type="ECO:0000256" key="5">
    <source>
        <dbReference type="ARBA" id="ARBA00022729"/>
    </source>
</evidence>
<dbReference type="NCBIfam" id="NF001304">
    <property type="entry name" value="PRK00249.1-4"/>
    <property type="match status" value="1"/>
</dbReference>
<comment type="caution">
    <text evidence="13">The sequence shown here is derived from an EMBL/GenBank/DDBJ whole genome shotgun (WGS) entry which is preliminary data.</text>
</comment>
<keyword evidence="9 11" id="KW-0998">Cell outer membrane</keyword>
<evidence type="ECO:0000256" key="1">
    <source>
        <dbReference type="ARBA" id="ARBA00002591"/>
    </source>
</evidence>
<dbReference type="PROSITE" id="PS51257">
    <property type="entry name" value="PROKAR_LIPOPROTEIN"/>
    <property type="match status" value="1"/>
</dbReference>
<evidence type="ECO:0000256" key="9">
    <source>
        <dbReference type="ARBA" id="ARBA00023237"/>
    </source>
</evidence>
<evidence type="ECO:0000256" key="4">
    <source>
        <dbReference type="ARBA" id="ARBA00011439"/>
    </source>
</evidence>
<keyword evidence="5 11" id="KW-0732">Signal</keyword>
<keyword evidence="7" id="KW-0564">Palmitate</keyword>
<dbReference type="PRINTS" id="PR01008">
    <property type="entry name" value="FLGLRINGFLGH"/>
</dbReference>
<evidence type="ECO:0000256" key="12">
    <source>
        <dbReference type="SAM" id="MobiDB-lite"/>
    </source>
</evidence>
<proteinExistence type="inferred from homology"/>
<keyword evidence="13" id="KW-0282">Flagellum</keyword>
<feature type="compositionally biased region" description="Polar residues" evidence="12">
    <location>
        <begin position="96"/>
        <end position="113"/>
    </location>
</feature>
<sequence length="240" mass="26065">MKMNASNDWAGKGRQLFAALASLIILAGLSACGGGYAPRDEDRSYEPVMPLEPQQAQRVSGSIFQPEYAGSLVEDRRARRVGDILTIRLVERTDASKSASTNSSRESNTTINPPTVFGRGVTHRGLPILDVDMGSSRSFEGEGGSSQSNRLEGEITVTVARRLPNGNLMVQGEKWLTLNQGEEMVRIAGIVRPQDISPDNSVASNRVADARITYSGRGTLADANRPGWLTRFFQSPLQPF</sequence>
<evidence type="ECO:0000256" key="10">
    <source>
        <dbReference type="ARBA" id="ARBA00023288"/>
    </source>
</evidence>
<gene>
    <name evidence="11 13" type="primary">flgH</name>
    <name evidence="13" type="ORF">RBH19_01210</name>
</gene>
<dbReference type="PANTHER" id="PTHR34933">
    <property type="entry name" value="FLAGELLAR L-RING PROTEIN"/>
    <property type="match status" value="1"/>
</dbReference>
<evidence type="ECO:0000256" key="7">
    <source>
        <dbReference type="ARBA" id="ARBA00023139"/>
    </source>
</evidence>
<feature type="region of interest" description="Disordered" evidence="12">
    <location>
        <begin position="95"/>
        <end position="119"/>
    </location>
</feature>
<keyword evidence="13" id="KW-0969">Cilium</keyword>
<evidence type="ECO:0000256" key="2">
    <source>
        <dbReference type="ARBA" id="ARBA00004635"/>
    </source>
</evidence>
<keyword evidence="6 11" id="KW-0472">Membrane</keyword>
<keyword evidence="13" id="KW-0966">Cell projection</keyword>
<name>A0ABU0W3F3_9GAMM</name>
<comment type="subunit">
    <text evidence="4 11">The basal body constitutes a major portion of the flagellar organelle and consists of four rings (L,P,S, and M) mounted on a central rod.</text>
</comment>
<evidence type="ECO:0000256" key="6">
    <source>
        <dbReference type="ARBA" id="ARBA00023136"/>
    </source>
</evidence>
<keyword evidence="10 11" id="KW-0449">Lipoprotein</keyword>
<dbReference type="HAMAP" id="MF_00415">
    <property type="entry name" value="FlgH"/>
    <property type="match status" value="1"/>
</dbReference>
<organism evidence="13 14">
    <name type="scientific">Natronospira bacteriovora</name>
    <dbReference type="NCBI Taxonomy" id="3069753"/>
    <lineage>
        <taxon>Bacteria</taxon>
        <taxon>Pseudomonadati</taxon>
        <taxon>Pseudomonadota</taxon>
        <taxon>Gammaproteobacteria</taxon>
        <taxon>Natronospirales</taxon>
        <taxon>Natronospiraceae</taxon>
        <taxon>Natronospira</taxon>
    </lineage>
</organism>
<keyword evidence="8 11" id="KW-0975">Bacterial flagellum</keyword>
<accession>A0ABU0W3F3</accession>
<comment type="similarity">
    <text evidence="3 11">Belongs to the FlgH family.</text>
</comment>
<evidence type="ECO:0000256" key="3">
    <source>
        <dbReference type="ARBA" id="ARBA00006929"/>
    </source>
</evidence>
<dbReference type="Proteomes" id="UP001239019">
    <property type="component" value="Unassembled WGS sequence"/>
</dbReference>
<evidence type="ECO:0000313" key="14">
    <source>
        <dbReference type="Proteomes" id="UP001239019"/>
    </source>
</evidence>
<comment type="subcellular location">
    <subcellularLocation>
        <location evidence="11">Cell outer membrane</location>
        <topology evidence="11">Lipid-anchor</topology>
    </subcellularLocation>
    <subcellularLocation>
        <location evidence="11">Bacterial flagellum basal body</location>
    </subcellularLocation>
    <subcellularLocation>
        <location evidence="2">Membrane</location>
        <topology evidence="2">Lipid-anchor</topology>
    </subcellularLocation>
</comment>
<dbReference type="InterPro" id="IPR000527">
    <property type="entry name" value="Flag_Lring"/>
</dbReference>
<comment type="function">
    <text evidence="1 11">Assembles around the rod to form the L-ring and probably protects the motor/basal body from shearing forces during rotation.</text>
</comment>